<reference evidence="2 3" key="1">
    <citation type="submission" date="2020-11" db="EMBL/GenBank/DDBJ databases">
        <title>Taxonomic investigation of Rahnella spp.</title>
        <authorList>
            <person name="Lee S.D."/>
        </authorList>
    </citation>
    <scope>NUCLEOTIDE SEQUENCE [LARGE SCALE GENOMIC DNA]</scope>
    <source>
        <strain evidence="2 3">SAP-10</strain>
    </source>
</reference>
<organism evidence="2 3">
    <name type="scientific">Rahnella victoriana</name>
    <dbReference type="NCBI Taxonomy" id="1510570"/>
    <lineage>
        <taxon>Bacteria</taxon>
        <taxon>Pseudomonadati</taxon>
        <taxon>Pseudomonadota</taxon>
        <taxon>Gammaproteobacteria</taxon>
        <taxon>Enterobacterales</taxon>
        <taxon>Yersiniaceae</taxon>
        <taxon>Rahnella</taxon>
    </lineage>
</organism>
<sequence>MLIYHVFGRYLGVKKVSDGWQVFRADMAERKFSRLYDIIIPDDMTEEDIPGWFGDIFHESASERFPDVKRVE</sequence>
<dbReference type="Pfam" id="PF24697">
    <property type="entry name" value="DUF7661"/>
    <property type="match status" value="1"/>
</dbReference>
<protein>
    <recommendedName>
        <fullName evidence="1">DUF7661 domain-containing protein</fullName>
    </recommendedName>
</protein>
<dbReference type="Proteomes" id="UP000600307">
    <property type="component" value="Unassembled WGS sequence"/>
</dbReference>
<feature type="domain" description="DUF7661" evidence="1">
    <location>
        <begin position="1"/>
        <end position="72"/>
    </location>
</feature>
<proteinExistence type="predicted"/>
<evidence type="ECO:0000259" key="1">
    <source>
        <dbReference type="Pfam" id="PF24697"/>
    </source>
</evidence>
<accession>A0ABS0DRD4</accession>
<dbReference type="RefSeq" id="WP_195816891.1">
    <property type="nucleotide sequence ID" value="NZ_JADOBH010000001.1"/>
</dbReference>
<evidence type="ECO:0000313" key="3">
    <source>
        <dbReference type="Proteomes" id="UP000600307"/>
    </source>
</evidence>
<dbReference type="InterPro" id="IPR056078">
    <property type="entry name" value="DUF7661"/>
</dbReference>
<evidence type="ECO:0000313" key="2">
    <source>
        <dbReference type="EMBL" id="MBF7955134.1"/>
    </source>
</evidence>
<name>A0ABS0DRD4_9GAMM</name>
<comment type="caution">
    <text evidence="2">The sequence shown here is derived from an EMBL/GenBank/DDBJ whole genome shotgun (WGS) entry which is preliminary data.</text>
</comment>
<keyword evidence="3" id="KW-1185">Reference proteome</keyword>
<gene>
    <name evidence="2" type="ORF">IV431_06165</name>
</gene>
<dbReference type="EMBL" id="JADOBH010000001">
    <property type="protein sequence ID" value="MBF7955134.1"/>
    <property type="molecule type" value="Genomic_DNA"/>
</dbReference>